<dbReference type="GO" id="GO:0016787">
    <property type="term" value="F:hydrolase activity"/>
    <property type="evidence" value="ECO:0007669"/>
    <property type="project" value="UniProtKB-KW"/>
</dbReference>
<dbReference type="GO" id="GO:0016020">
    <property type="term" value="C:membrane"/>
    <property type="evidence" value="ECO:0007669"/>
    <property type="project" value="TreeGrafter"/>
</dbReference>
<keyword evidence="2" id="KW-1133">Transmembrane helix</keyword>
<dbReference type="PANTHER" id="PTHR12242">
    <property type="entry name" value="OS02G0130600 PROTEIN-RELATED"/>
    <property type="match status" value="1"/>
</dbReference>
<dbReference type="EMBL" id="LAQI01000033">
    <property type="protein sequence ID" value="KKY26053.1"/>
    <property type="molecule type" value="Genomic_DNA"/>
</dbReference>
<proteinExistence type="predicted"/>
<feature type="transmembrane region" description="Helical" evidence="2">
    <location>
        <begin position="145"/>
        <end position="165"/>
    </location>
</feature>
<feature type="transmembrane region" description="Helical" evidence="2">
    <location>
        <begin position="75"/>
        <end position="95"/>
    </location>
</feature>
<accession>A0A0G2GRU6</accession>
<keyword evidence="4" id="KW-0378">Hydrolase</keyword>
<evidence type="ECO:0000313" key="5">
    <source>
        <dbReference type="Proteomes" id="UP000034182"/>
    </source>
</evidence>
<reference evidence="3 6" key="3">
    <citation type="submission" date="2024-02" db="EMBL/GenBank/DDBJ databases">
        <title>De novo assembly and annotation of 12 fungi associated with fruit tree decline syndrome in Ontario, Canada.</title>
        <authorList>
            <person name="Sulman M."/>
            <person name="Ellouze W."/>
            <person name="Ilyukhin E."/>
        </authorList>
    </citation>
    <scope>NUCLEOTIDE SEQUENCE [LARGE SCALE GENOMIC DNA]</scope>
    <source>
        <strain evidence="3 6">FDS-637</strain>
    </source>
</reference>
<dbReference type="Proteomes" id="UP000034182">
    <property type="component" value="Unassembled WGS sequence"/>
</dbReference>
<keyword evidence="1" id="KW-0175">Coiled coil</keyword>
<evidence type="ECO:0000313" key="6">
    <source>
        <dbReference type="Proteomes" id="UP001430584"/>
    </source>
</evidence>
<keyword evidence="2" id="KW-0812">Transmembrane</keyword>
<keyword evidence="6" id="KW-1185">Reference proteome</keyword>
<name>A0A0G2GRU6_9PEZI</name>
<dbReference type="GeneID" id="92012313"/>
<dbReference type="RefSeq" id="XP_066630444.1">
    <property type="nucleotide sequence ID" value="XM_066779640.1"/>
</dbReference>
<dbReference type="EMBL" id="JAJVCZ030000008">
    <property type="protein sequence ID" value="KAL0257415.1"/>
    <property type="molecule type" value="Genomic_DNA"/>
</dbReference>
<protein>
    <submittedName>
        <fullName evidence="4">Putative alpha beta hydrolase fold-1</fullName>
    </submittedName>
</protein>
<organism evidence="4 5">
    <name type="scientific">Diplodia seriata</name>
    <dbReference type="NCBI Taxonomy" id="420778"/>
    <lineage>
        <taxon>Eukaryota</taxon>
        <taxon>Fungi</taxon>
        <taxon>Dikarya</taxon>
        <taxon>Ascomycota</taxon>
        <taxon>Pezizomycotina</taxon>
        <taxon>Dothideomycetes</taxon>
        <taxon>Dothideomycetes incertae sedis</taxon>
        <taxon>Botryosphaeriales</taxon>
        <taxon>Botryosphaeriaceae</taxon>
        <taxon>Diplodia</taxon>
    </lineage>
</organism>
<reference evidence="4 5" key="1">
    <citation type="submission" date="2015-03" db="EMBL/GenBank/DDBJ databases">
        <authorList>
            <person name="Morales-Cruz A."/>
            <person name="Amrine K.C."/>
            <person name="Cantu D."/>
        </authorList>
    </citation>
    <scope>NUCLEOTIDE SEQUENCE [LARGE SCALE GENOMIC DNA]</scope>
    <source>
        <strain evidence="4">DS831</strain>
    </source>
</reference>
<feature type="transmembrane region" description="Helical" evidence="2">
    <location>
        <begin position="177"/>
        <end position="195"/>
    </location>
</feature>
<comment type="caution">
    <text evidence="4">The sequence shown here is derived from an EMBL/GenBank/DDBJ whole genome shotgun (WGS) entry which is preliminary data.</text>
</comment>
<dbReference type="AlphaFoldDB" id="A0A0G2GRU6"/>
<feature type="transmembrane region" description="Helical" evidence="2">
    <location>
        <begin position="32"/>
        <end position="55"/>
    </location>
</feature>
<gene>
    <name evidence="3" type="ORF">SLS55_008228</name>
    <name evidence="4" type="ORF">UCDDS831_g01563</name>
</gene>
<evidence type="ECO:0000313" key="4">
    <source>
        <dbReference type="EMBL" id="KKY26053.1"/>
    </source>
</evidence>
<dbReference type="PANTHER" id="PTHR12242:SF1">
    <property type="entry name" value="MYND-TYPE DOMAIN-CONTAINING PROTEIN"/>
    <property type="match status" value="1"/>
</dbReference>
<keyword evidence="2" id="KW-0472">Membrane</keyword>
<dbReference type="Proteomes" id="UP001430584">
    <property type="component" value="Unassembled WGS sequence"/>
</dbReference>
<evidence type="ECO:0000313" key="3">
    <source>
        <dbReference type="EMBL" id="KAL0257415.1"/>
    </source>
</evidence>
<feature type="transmembrane region" description="Helical" evidence="2">
    <location>
        <begin position="107"/>
        <end position="133"/>
    </location>
</feature>
<evidence type="ECO:0000256" key="2">
    <source>
        <dbReference type="SAM" id="Phobius"/>
    </source>
</evidence>
<feature type="coiled-coil region" evidence="1">
    <location>
        <begin position="289"/>
        <end position="316"/>
    </location>
</feature>
<sequence>MAFIKRLQFVSLVDTPFDPSHRFATSWLLPPGVLFALRALLSVYAFTTAFFNLAWRGTHHLGGAGQSFSFFTNLTYWGLAFYFAFAALHTGTYWLTGRPLLARWPPALQVLHAIYYSTITNFPFIVTIVYWAILAGNSFTTPFTAYYNVSAHAMNSGFALLEVLLPRTAPSPWWHMAPLTVLLALYLALAYVTHSTQHFYVYSFLDIQANGSASVTGYCFGILIGMAIIFVVVHFLVMGRVWVTERAWGMDGRFSRRETGRSMVMMGSMGEIHMVGEPGQQPERGSDGYVEMEAAMQTHEAVKMRLREEAEQQAQAQVGLSHQ</sequence>
<feature type="transmembrane region" description="Helical" evidence="2">
    <location>
        <begin position="215"/>
        <end position="237"/>
    </location>
</feature>
<reference evidence="4 5" key="2">
    <citation type="submission" date="2015-05" db="EMBL/GenBank/DDBJ databases">
        <title>Distinctive expansion of gene families associated with plant cell wall degradation and secondary metabolism in the genomes of grapevine trunk pathogens.</title>
        <authorList>
            <person name="Lawrence D.P."/>
            <person name="Travadon R."/>
            <person name="Rolshausen P.E."/>
            <person name="Baumgartner K."/>
        </authorList>
    </citation>
    <scope>NUCLEOTIDE SEQUENCE [LARGE SCALE GENOMIC DNA]</scope>
    <source>
        <strain evidence="4">DS831</strain>
    </source>
</reference>
<evidence type="ECO:0000256" key="1">
    <source>
        <dbReference type="SAM" id="Coils"/>
    </source>
</evidence>